<accession>A0A2G9GZ15</accession>
<dbReference type="GO" id="GO:0008168">
    <property type="term" value="F:methyltransferase activity"/>
    <property type="evidence" value="ECO:0007669"/>
    <property type="project" value="UniProtKB-KW"/>
</dbReference>
<gene>
    <name evidence="4" type="ORF">CDL12_16950</name>
</gene>
<dbReference type="Gene3D" id="2.60.120.330">
    <property type="entry name" value="B-lactam Antibiotic, Isopenicillin N Synthase, Chain"/>
    <property type="match status" value="1"/>
</dbReference>
<keyword evidence="5" id="KW-1185">Reference proteome</keyword>
<dbReference type="GO" id="GO:0102802">
    <property type="term" value="F:thebaine 6-O-demethylase activity"/>
    <property type="evidence" value="ECO:0007669"/>
    <property type="project" value="UniProtKB-EC"/>
</dbReference>
<keyword evidence="4" id="KW-0808">Transferase</keyword>
<keyword evidence="2" id="KW-0408">Iron</keyword>
<evidence type="ECO:0000256" key="2">
    <source>
        <dbReference type="ARBA" id="ARBA00023004"/>
    </source>
</evidence>
<dbReference type="EMBL" id="NKXS01003219">
    <property type="protein sequence ID" value="PIN10455.1"/>
    <property type="molecule type" value="Genomic_DNA"/>
</dbReference>
<dbReference type="STRING" id="429701.A0A2G9GZ15"/>
<dbReference type="OrthoDB" id="288590at2759"/>
<dbReference type="Proteomes" id="UP000231279">
    <property type="component" value="Unassembled WGS sequence"/>
</dbReference>
<feature type="domain" description="Non-haem dioxygenase N-terminal" evidence="3">
    <location>
        <begin position="54"/>
        <end position="89"/>
    </location>
</feature>
<evidence type="ECO:0000256" key="1">
    <source>
        <dbReference type="ARBA" id="ARBA00022723"/>
    </source>
</evidence>
<dbReference type="GO" id="GO:0032259">
    <property type="term" value="P:methylation"/>
    <property type="evidence" value="ECO:0007669"/>
    <property type="project" value="UniProtKB-KW"/>
</dbReference>
<reference evidence="5" key="1">
    <citation type="journal article" date="2018" name="Gigascience">
        <title>Genome assembly of the Pink Ipe (Handroanthus impetiginosus, Bignoniaceae), a highly valued, ecologically keystone Neotropical timber forest tree.</title>
        <authorList>
            <person name="Silva-Junior O.B."/>
            <person name="Grattapaglia D."/>
            <person name="Novaes E."/>
            <person name="Collevatti R.G."/>
        </authorList>
    </citation>
    <scope>NUCLEOTIDE SEQUENCE [LARGE SCALE GENOMIC DNA]</scope>
    <source>
        <strain evidence="5">cv. UFG-1</strain>
    </source>
</reference>
<proteinExistence type="predicted"/>
<dbReference type="GO" id="GO:0046872">
    <property type="term" value="F:metal ion binding"/>
    <property type="evidence" value="ECO:0007669"/>
    <property type="project" value="UniProtKB-KW"/>
</dbReference>
<keyword evidence="4" id="KW-0489">Methyltransferase</keyword>
<dbReference type="InterPro" id="IPR027443">
    <property type="entry name" value="IPNS-like_sf"/>
</dbReference>
<comment type="caution">
    <text evidence="4">The sequence shown here is derived from an EMBL/GenBank/DDBJ whole genome shotgun (WGS) entry which is preliminary data.</text>
</comment>
<evidence type="ECO:0000313" key="4">
    <source>
        <dbReference type="EMBL" id="PIN10455.1"/>
    </source>
</evidence>
<dbReference type="InterPro" id="IPR026992">
    <property type="entry name" value="DIOX_N"/>
</dbReference>
<dbReference type="Pfam" id="PF14226">
    <property type="entry name" value="DIOX_N"/>
    <property type="match status" value="1"/>
</dbReference>
<keyword evidence="1" id="KW-0479">Metal-binding</keyword>
<sequence length="97" mass="11063">MEMQPKSTKFGSSLKVPIVQELAKEKLSSVPERYVRHDHHLHLGLSDVSSLPEIPVINMERLLADSDLIESERQLLHNACQEWGFFQVHTSKKLGDT</sequence>
<evidence type="ECO:0000313" key="5">
    <source>
        <dbReference type="Proteomes" id="UP000231279"/>
    </source>
</evidence>
<organism evidence="4 5">
    <name type="scientific">Handroanthus impetiginosus</name>
    <dbReference type="NCBI Taxonomy" id="429701"/>
    <lineage>
        <taxon>Eukaryota</taxon>
        <taxon>Viridiplantae</taxon>
        <taxon>Streptophyta</taxon>
        <taxon>Embryophyta</taxon>
        <taxon>Tracheophyta</taxon>
        <taxon>Spermatophyta</taxon>
        <taxon>Magnoliopsida</taxon>
        <taxon>eudicotyledons</taxon>
        <taxon>Gunneridae</taxon>
        <taxon>Pentapetalae</taxon>
        <taxon>asterids</taxon>
        <taxon>lamiids</taxon>
        <taxon>Lamiales</taxon>
        <taxon>Bignoniaceae</taxon>
        <taxon>Crescentiina</taxon>
        <taxon>Tabebuia alliance</taxon>
        <taxon>Handroanthus</taxon>
    </lineage>
</organism>
<protein>
    <submittedName>
        <fullName evidence="4">Thebaine 6-O-demethylase</fullName>
        <ecNumber evidence="4">1.14.11.31</ecNumber>
    </submittedName>
</protein>
<evidence type="ECO:0000259" key="3">
    <source>
        <dbReference type="Pfam" id="PF14226"/>
    </source>
</evidence>
<keyword evidence="4" id="KW-0560">Oxidoreductase</keyword>
<dbReference type="AlphaFoldDB" id="A0A2G9GZ15"/>
<name>A0A2G9GZ15_9LAMI</name>
<dbReference type="SUPFAM" id="SSF51197">
    <property type="entry name" value="Clavaminate synthase-like"/>
    <property type="match status" value="1"/>
</dbReference>
<dbReference type="EC" id="1.14.11.31" evidence="4"/>